<protein>
    <submittedName>
        <fullName evidence="4">Uncharacterized protein LOC114333134</fullName>
    </submittedName>
</protein>
<evidence type="ECO:0000313" key="4">
    <source>
        <dbReference type="RefSeq" id="XP_028138764.1"/>
    </source>
</evidence>
<feature type="signal peptide" evidence="1">
    <location>
        <begin position="1"/>
        <end position="23"/>
    </location>
</feature>
<dbReference type="InParanoid" id="A0A6P7FQZ4"/>
<dbReference type="GeneID" id="114333134"/>
<gene>
    <name evidence="4" type="primary">LOC114333134</name>
</gene>
<sequence>MKCHVFAVLLVFLNFAAIWPVEAHANDDFLRALIVNLEREKLLKIKEKYQLYDDGLPGGYGGLNGYGGLGVGGVISPYASVQTAIYRPPQVGCRLTYGQRICPPYY</sequence>
<dbReference type="KEGG" id="dvv:114333134"/>
<evidence type="ECO:0000256" key="1">
    <source>
        <dbReference type="SAM" id="SignalP"/>
    </source>
</evidence>
<evidence type="ECO:0000313" key="3">
    <source>
        <dbReference type="Proteomes" id="UP001652700"/>
    </source>
</evidence>
<feature type="chain" id="PRO_5028110964" evidence="1">
    <location>
        <begin position="24"/>
        <end position="106"/>
    </location>
</feature>
<evidence type="ECO:0000313" key="2">
    <source>
        <dbReference type="EnsemblMetazoa" id="XP_028138764.1"/>
    </source>
</evidence>
<dbReference type="RefSeq" id="XP_028138764.1">
    <property type="nucleotide sequence ID" value="XM_028282963.1"/>
</dbReference>
<dbReference type="EnsemblMetazoa" id="XM_028282963.1">
    <property type="protein sequence ID" value="XP_028138764.1"/>
    <property type="gene ID" value="LOC114333134"/>
</dbReference>
<name>A0A6P7FQZ4_DIAVI</name>
<dbReference type="Proteomes" id="UP001652700">
    <property type="component" value="Unplaced"/>
</dbReference>
<dbReference type="AlphaFoldDB" id="A0A6P7FQZ4"/>
<keyword evidence="1" id="KW-0732">Signal</keyword>
<reference evidence="2" key="2">
    <citation type="submission" date="2025-05" db="UniProtKB">
        <authorList>
            <consortium name="EnsemblMetazoa"/>
        </authorList>
    </citation>
    <scope>IDENTIFICATION</scope>
</reference>
<accession>A0A6P7FQZ4</accession>
<proteinExistence type="predicted"/>
<keyword evidence="3" id="KW-1185">Reference proteome</keyword>
<reference evidence="4" key="1">
    <citation type="submission" date="2025-04" db="UniProtKB">
        <authorList>
            <consortium name="RefSeq"/>
        </authorList>
    </citation>
    <scope>IDENTIFICATION</scope>
    <source>
        <tissue evidence="4">Whole insect</tissue>
    </source>
</reference>
<organism evidence="4">
    <name type="scientific">Diabrotica virgifera virgifera</name>
    <name type="common">western corn rootworm</name>
    <dbReference type="NCBI Taxonomy" id="50390"/>
    <lineage>
        <taxon>Eukaryota</taxon>
        <taxon>Metazoa</taxon>
        <taxon>Ecdysozoa</taxon>
        <taxon>Arthropoda</taxon>
        <taxon>Hexapoda</taxon>
        <taxon>Insecta</taxon>
        <taxon>Pterygota</taxon>
        <taxon>Neoptera</taxon>
        <taxon>Endopterygota</taxon>
        <taxon>Coleoptera</taxon>
        <taxon>Polyphaga</taxon>
        <taxon>Cucujiformia</taxon>
        <taxon>Chrysomeloidea</taxon>
        <taxon>Chrysomelidae</taxon>
        <taxon>Galerucinae</taxon>
        <taxon>Diabroticina</taxon>
        <taxon>Diabroticites</taxon>
        <taxon>Diabrotica</taxon>
    </lineage>
</organism>